<dbReference type="EMBL" id="JACEZT010000003">
    <property type="protein sequence ID" value="MBA5636594.1"/>
    <property type="molecule type" value="Genomic_DNA"/>
</dbReference>
<evidence type="ECO:0000256" key="1">
    <source>
        <dbReference type="SAM" id="SignalP"/>
    </source>
</evidence>
<gene>
    <name evidence="2" type="ORF">H3H37_05950</name>
</gene>
<organism evidence="2 3">
    <name type="scientific">Rugamonas brunnea</name>
    <dbReference type="NCBI Taxonomy" id="2758569"/>
    <lineage>
        <taxon>Bacteria</taxon>
        <taxon>Pseudomonadati</taxon>
        <taxon>Pseudomonadota</taxon>
        <taxon>Betaproteobacteria</taxon>
        <taxon>Burkholderiales</taxon>
        <taxon>Oxalobacteraceae</taxon>
        <taxon>Telluria group</taxon>
        <taxon>Rugamonas</taxon>
    </lineage>
</organism>
<evidence type="ECO:0000313" key="2">
    <source>
        <dbReference type="EMBL" id="MBA5636594.1"/>
    </source>
</evidence>
<dbReference type="AlphaFoldDB" id="A0A7W2EQ64"/>
<feature type="signal peptide" evidence="1">
    <location>
        <begin position="1"/>
        <end position="19"/>
    </location>
</feature>
<dbReference type="Gene3D" id="2.40.360.20">
    <property type="match status" value="1"/>
</dbReference>
<sequence length="225" mass="25154">MARSALGLSLIVSFLNGAAADEHAPIAAPQVAVGDSWTFQYTDVWKKLPGNLNRMEVTAVDDSGIHVDIKRAASGALLSKQRFSSDLNPIDRGRMHFDPAFQRYAFPLEPGKEWSSDATGENPAAGKRWRYRFKGKAVGWERIKVPAGEFDAMKIEVTGYYHGEQVGSNGGSGQLTETVWYAPAVNNFVRLEYQDTDWNGRTFNRDQWELAAYQHKQNVRSPVED</sequence>
<name>A0A7W2EQ64_9BURK</name>
<feature type="chain" id="PRO_5030848443" evidence="1">
    <location>
        <begin position="20"/>
        <end position="225"/>
    </location>
</feature>
<comment type="caution">
    <text evidence="2">The sequence shown here is derived from an EMBL/GenBank/DDBJ whole genome shotgun (WGS) entry which is preliminary data.</text>
</comment>
<reference evidence="2 3" key="1">
    <citation type="submission" date="2020-07" db="EMBL/GenBank/DDBJ databases">
        <title>Novel species isolated from subtropical streams in China.</title>
        <authorList>
            <person name="Lu H."/>
        </authorList>
    </citation>
    <scope>NUCLEOTIDE SEQUENCE [LARGE SCALE GENOMIC DNA]</scope>
    <source>
        <strain evidence="2 3">LX20W</strain>
    </source>
</reference>
<protein>
    <submittedName>
        <fullName evidence="2">Uncharacterized protein</fullName>
    </submittedName>
</protein>
<evidence type="ECO:0000313" key="3">
    <source>
        <dbReference type="Proteomes" id="UP000534388"/>
    </source>
</evidence>
<proteinExistence type="predicted"/>
<dbReference type="Proteomes" id="UP000534388">
    <property type="component" value="Unassembled WGS sequence"/>
</dbReference>
<accession>A0A7W2EQ64</accession>
<keyword evidence="1" id="KW-0732">Signal</keyword>
<keyword evidence="3" id="KW-1185">Reference proteome</keyword>